<dbReference type="RefSeq" id="WP_043410846.1">
    <property type="nucleotide sequence ID" value="NZ_JPMI01000323.1"/>
</dbReference>
<name>A0A084SHC5_9BACT</name>
<dbReference type="Proteomes" id="UP000028547">
    <property type="component" value="Unassembled WGS sequence"/>
</dbReference>
<reference evidence="2 3" key="1">
    <citation type="submission" date="2014-07" db="EMBL/GenBank/DDBJ databases">
        <title>Draft Genome Sequence of Gephyronic Acid Producer, Cystobacter violaceus Strain Cb vi76.</title>
        <authorList>
            <person name="Stevens D.C."/>
            <person name="Young J."/>
            <person name="Carmichael R."/>
            <person name="Tan J."/>
            <person name="Taylor R.E."/>
        </authorList>
    </citation>
    <scope>NUCLEOTIDE SEQUENCE [LARGE SCALE GENOMIC DNA]</scope>
    <source>
        <strain evidence="2 3">Cb vi76</strain>
    </source>
</reference>
<protein>
    <recommendedName>
        <fullName evidence="4">DUF2381 family protein</fullName>
    </recommendedName>
</protein>
<comment type="caution">
    <text evidence="2">The sequence shown here is derived from an EMBL/GenBank/DDBJ whole genome shotgun (WGS) entry which is preliminary data.</text>
</comment>
<organism evidence="2 3">
    <name type="scientific">Archangium violaceum Cb vi76</name>
    <dbReference type="NCBI Taxonomy" id="1406225"/>
    <lineage>
        <taxon>Bacteria</taxon>
        <taxon>Pseudomonadati</taxon>
        <taxon>Myxococcota</taxon>
        <taxon>Myxococcia</taxon>
        <taxon>Myxococcales</taxon>
        <taxon>Cystobacterineae</taxon>
        <taxon>Archangiaceae</taxon>
        <taxon>Archangium</taxon>
    </lineage>
</organism>
<evidence type="ECO:0008006" key="4">
    <source>
        <dbReference type="Google" id="ProtNLM"/>
    </source>
</evidence>
<evidence type="ECO:0000313" key="3">
    <source>
        <dbReference type="Proteomes" id="UP000028547"/>
    </source>
</evidence>
<proteinExistence type="predicted"/>
<dbReference type="EMBL" id="JPMI01000323">
    <property type="protein sequence ID" value="KFA87860.1"/>
    <property type="molecule type" value="Genomic_DNA"/>
</dbReference>
<sequence>MPVLSSATLVRLVLLAAPMKAFAPSAPPACETGTHHLALTTDTPGEALSVCIHPGLPTHFFFDAKLAHVELPGRERFRVMADETGLALVPTGVFTQGEHVPVRVTFQEGMDPAGVRFLLVVHPSEAARLVQVTRQPRPLASYREGERQARARARQCEEDKARLEAECGGQRGLLGLHAQGLLGEGGIVSKDIAKNVISRPGNTLESMRARGYRADTPRMEGRQKVVRLAVEQRLRNLGSTPWTPAGAVLVGAKGEEWKVLGWGPLEPVVPGKEGRLMVEVEMTEEAARGTFTLKLWREDGGTAEFFDGITFP</sequence>
<feature type="chain" id="PRO_5001781519" description="DUF2381 family protein" evidence="1">
    <location>
        <begin position="24"/>
        <end position="312"/>
    </location>
</feature>
<feature type="signal peptide" evidence="1">
    <location>
        <begin position="1"/>
        <end position="23"/>
    </location>
</feature>
<accession>A0A084SHC5</accession>
<dbReference type="NCBIfam" id="TIGR02268">
    <property type="entry name" value="Myxococcus xanthus paralogous family TIGR02268"/>
    <property type="match status" value="1"/>
</dbReference>
<dbReference type="InterPro" id="IPR011754">
    <property type="entry name" value="Mxa_paralog_2268"/>
</dbReference>
<gene>
    <name evidence="2" type="ORF">Q664_45210</name>
</gene>
<dbReference type="Pfam" id="PF09544">
    <property type="entry name" value="DUF2381"/>
    <property type="match status" value="1"/>
</dbReference>
<dbReference type="AlphaFoldDB" id="A0A084SHC5"/>
<evidence type="ECO:0000313" key="2">
    <source>
        <dbReference type="EMBL" id="KFA87860.1"/>
    </source>
</evidence>
<evidence type="ECO:0000256" key="1">
    <source>
        <dbReference type="SAM" id="SignalP"/>
    </source>
</evidence>
<keyword evidence="1" id="KW-0732">Signal</keyword>